<dbReference type="CDD" id="cd13127">
    <property type="entry name" value="MATE_tuaB_like"/>
    <property type="match status" value="1"/>
</dbReference>
<keyword evidence="5 7" id="KW-1133">Transmembrane helix</keyword>
<feature type="transmembrane region" description="Helical" evidence="7">
    <location>
        <begin position="127"/>
        <end position="145"/>
    </location>
</feature>
<dbReference type="OrthoDB" id="7605542at2"/>
<comment type="subcellular location">
    <subcellularLocation>
        <location evidence="1">Cell membrane</location>
        <topology evidence="1">Multi-pass membrane protein</topology>
    </subcellularLocation>
</comment>
<organism evidence="8 9">
    <name type="scientific">Erythrobacter sanguineus</name>
    <dbReference type="NCBI Taxonomy" id="198312"/>
    <lineage>
        <taxon>Bacteria</taxon>
        <taxon>Pseudomonadati</taxon>
        <taxon>Pseudomonadota</taxon>
        <taxon>Alphaproteobacteria</taxon>
        <taxon>Sphingomonadales</taxon>
        <taxon>Erythrobacteraceae</taxon>
        <taxon>Erythrobacter/Porphyrobacter group</taxon>
        <taxon>Erythrobacter</taxon>
    </lineage>
</organism>
<evidence type="ECO:0000256" key="6">
    <source>
        <dbReference type="ARBA" id="ARBA00023136"/>
    </source>
</evidence>
<feature type="transmembrane region" description="Helical" evidence="7">
    <location>
        <begin position="393"/>
        <end position="410"/>
    </location>
</feature>
<evidence type="ECO:0000256" key="7">
    <source>
        <dbReference type="SAM" id="Phobius"/>
    </source>
</evidence>
<name>A0A1M7SY93_9SPHN</name>
<keyword evidence="4 7" id="KW-0812">Transmembrane</keyword>
<dbReference type="GO" id="GO:0005886">
    <property type="term" value="C:plasma membrane"/>
    <property type="evidence" value="ECO:0007669"/>
    <property type="project" value="UniProtKB-SubCell"/>
</dbReference>
<dbReference type="STRING" id="198312.SAMN02745193_02599"/>
<feature type="transmembrane region" description="Helical" evidence="7">
    <location>
        <begin position="302"/>
        <end position="327"/>
    </location>
</feature>
<evidence type="ECO:0000256" key="2">
    <source>
        <dbReference type="ARBA" id="ARBA00007430"/>
    </source>
</evidence>
<dbReference type="Pfam" id="PF13440">
    <property type="entry name" value="Polysacc_synt_3"/>
    <property type="match status" value="1"/>
</dbReference>
<evidence type="ECO:0000256" key="4">
    <source>
        <dbReference type="ARBA" id="ARBA00022692"/>
    </source>
</evidence>
<evidence type="ECO:0000313" key="8">
    <source>
        <dbReference type="EMBL" id="SHN63495.1"/>
    </source>
</evidence>
<gene>
    <name evidence="8" type="ORF">SAMN02745193_02599</name>
</gene>
<dbReference type="PANTHER" id="PTHR30250:SF10">
    <property type="entry name" value="LIPOPOLYSACCHARIDE BIOSYNTHESIS PROTEIN WZXC"/>
    <property type="match status" value="1"/>
</dbReference>
<dbReference type="RefSeq" id="WP_072675438.1">
    <property type="nucleotide sequence ID" value="NZ_FRDF01000016.1"/>
</dbReference>
<evidence type="ECO:0000313" key="9">
    <source>
        <dbReference type="Proteomes" id="UP000184391"/>
    </source>
</evidence>
<dbReference type="EMBL" id="FRDF01000016">
    <property type="protein sequence ID" value="SHN63495.1"/>
    <property type="molecule type" value="Genomic_DNA"/>
</dbReference>
<feature type="transmembrane region" description="Helical" evidence="7">
    <location>
        <begin position="53"/>
        <end position="73"/>
    </location>
</feature>
<feature type="transmembrane region" description="Helical" evidence="7">
    <location>
        <begin position="157"/>
        <end position="177"/>
    </location>
</feature>
<dbReference type="PANTHER" id="PTHR30250">
    <property type="entry name" value="PST FAMILY PREDICTED COLANIC ACID TRANSPORTER"/>
    <property type="match status" value="1"/>
</dbReference>
<feature type="transmembrane region" description="Helical" evidence="7">
    <location>
        <begin position="333"/>
        <end position="353"/>
    </location>
</feature>
<evidence type="ECO:0000256" key="5">
    <source>
        <dbReference type="ARBA" id="ARBA00022989"/>
    </source>
</evidence>
<evidence type="ECO:0000256" key="3">
    <source>
        <dbReference type="ARBA" id="ARBA00022475"/>
    </source>
</evidence>
<evidence type="ECO:0000256" key="1">
    <source>
        <dbReference type="ARBA" id="ARBA00004651"/>
    </source>
</evidence>
<feature type="transmembrane region" description="Helical" evidence="7">
    <location>
        <begin position="453"/>
        <end position="475"/>
    </location>
</feature>
<proteinExistence type="inferred from homology"/>
<keyword evidence="9" id="KW-1185">Reference proteome</keyword>
<feature type="transmembrane region" description="Helical" evidence="7">
    <location>
        <begin position="422"/>
        <end position="447"/>
    </location>
</feature>
<keyword evidence="3" id="KW-1003">Cell membrane</keyword>
<dbReference type="InterPro" id="IPR050833">
    <property type="entry name" value="Poly_Biosynth_Transport"/>
</dbReference>
<comment type="similarity">
    <text evidence="2">Belongs to the polysaccharide synthase family.</text>
</comment>
<protein>
    <submittedName>
        <fullName evidence="8">Membrane protein involved in the export of O-antigen and teichoic acid</fullName>
    </submittedName>
</protein>
<sequence>MAEADPLSAGPSLAAQVRTAVIWRSGSQVLTQIVSWCSTLIVIRLLAPEDYGLFAMAQVMLVLLSTMNGWGLASALIREKEVTEERLRQTLGMLILLNFGLALIQFLAAPLVALWFEQPEVADLLRVQSLLYLAVPFCALPHAILSRKMDFRRPAQVRLAAALTGAVTALTGALSGWGVWTLVTAPMAMLVTEAIGMTWAARAPIRPSFRFTGAGHIAGFGGVMTATQLFWFVQSQADVMIAGRVLDTHTLGVYTTGLFLAQLLASKFVPPINEVAYAAYSRQQGTGQQGMGSEPLLATIRLVMLVALPAYAGMAVVAPVLVPVLLGEKWIEIVPLLPILAMAMAMLTLQILFSPATNARGFPGIALKITMLGSVVMPAGFLIGSQWGVTGFAWGWVGGMAVLTGATILLSRRVLGLQIGALMRAIAPPLAAALAMAAGVALGLHWLPPVIDLLALGIVVPLGVALYGAVLHLIAPDRMAEALRFARTRGESEPLPAE</sequence>
<feature type="transmembrane region" description="Helical" evidence="7">
    <location>
        <begin position="94"/>
        <end position="115"/>
    </location>
</feature>
<accession>A0A1M7SY93</accession>
<keyword evidence="6 7" id="KW-0472">Membrane</keyword>
<reference evidence="9" key="1">
    <citation type="submission" date="2016-12" db="EMBL/GenBank/DDBJ databases">
        <authorList>
            <person name="Varghese N."/>
            <person name="Submissions S."/>
        </authorList>
    </citation>
    <scope>NUCLEOTIDE SEQUENCE [LARGE SCALE GENOMIC DNA]</scope>
    <source>
        <strain evidence="9">DSM 11032</strain>
    </source>
</reference>
<dbReference type="Proteomes" id="UP000184391">
    <property type="component" value="Unassembled WGS sequence"/>
</dbReference>
<dbReference type="AlphaFoldDB" id="A0A1M7SY93"/>
<feature type="transmembrane region" description="Helical" evidence="7">
    <location>
        <begin position="365"/>
        <end position="387"/>
    </location>
</feature>